<dbReference type="SUPFAM" id="SSF54292">
    <property type="entry name" value="2Fe-2S ferredoxin-like"/>
    <property type="match status" value="1"/>
</dbReference>
<dbReference type="GO" id="GO:0016491">
    <property type="term" value="F:oxidoreductase activity"/>
    <property type="evidence" value="ECO:0007669"/>
    <property type="project" value="UniProtKB-KW"/>
</dbReference>
<dbReference type="EMBL" id="VKAC01000008">
    <property type="protein sequence ID" value="TXR55412.1"/>
    <property type="molecule type" value="Genomic_DNA"/>
</dbReference>
<sequence>MSARRVDPARDVARTETAEPVTITVDGEPVTGVRGQSIAGVVMAAGRSASTGGALRRTAGAGAPRGVFCGIGVCFDCLVTVDGVRDVRACQRRAVEGAVVTTQGEPLPARVERVEGERRG</sequence>
<dbReference type="OrthoDB" id="573392at2"/>
<dbReference type="GO" id="GO:0051536">
    <property type="term" value="F:iron-sulfur cluster binding"/>
    <property type="evidence" value="ECO:0007669"/>
    <property type="project" value="InterPro"/>
</dbReference>
<reference evidence="2 3" key="1">
    <citation type="submission" date="2019-07" db="EMBL/GenBank/DDBJ databases">
        <title>Quadrisphaera sp. strain DD2A genome sequencing and assembly.</title>
        <authorList>
            <person name="Kim I."/>
        </authorList>
    </citation>
    <scope>NUCLEOTIDE SEQUENCE [LARGE SCALE GENOMIC DNA]</scope>
    <source>
        <strain evidence="2 3">DD2A</strain>
    </source>
</reference>
<organism evidence="2 3">
    <name type="scientific">Quadrisphaera setariae</name>
    <dbReference type="NCBI Taxonomy" id="2593304"/>
    <lineage>
        <taxon>Bacteria</taxon>
        <taxon>Bacillati</taxon>
        <taxon>Actinomycetota</taxon>
        <taxon>Actinomycetes</taxon>
        <taxon>Kineosporiales</taxon>
        <taxon>Kineosporiaceae</taxon>
        <taxon>Quadrisphaera</taxon>
    </lineage>
</organism>
<evidence type="ECO:0000313" key="3">
    <source>
        <dbReference type="Proteomes" id="UP000321234"/>
    </source>
</evidence>
<gene>
    <name evidence="2" type="ORF">FMM08_13895</name>
</gene>
<dbReference type="InterPro" id="IPR036010">
    <property type="entry name" value="2Fe-2S_ferredoxin-like_sf"/>
</dbReference>
<accession>A0A5C8ZC02</accession>
<evidence type="ECO:0000256" key="1">
    <source>
        <dbReference type="ARBA" id="ARBA00023002"/>
    </source>
</evidence>
<evidence type="ECO:0000313" key="2">
    <source>
        <dbReference type="EMBL" id="TXR55412.1"/>
    </source>
</evidence>
<dbReference type="Pfam" id="PF13510">
    <property type="entry name" value="Fer2_4"/>
    <property type="match status" value="1"/>
</dbReference>
<keyword evidence="1" id="KW-0560">Oxidoreductase</keyword>
<keyword evidence="3" id="KW-1185">Reference proteome</keyword>
<comment type="caution">
    <text evidence="2">The sequence shown here is derived from an EMBL/GenBank/DDBJ whole genome shotgun (WGS) entry which is preliminary data.</text>
</comment>
<name>A0A5C8ZC02_9ACTN</name>
<protein>
    <submittedName>
        <fullName evidence="2">(2Fe-2S)-binding protein</fullName>
    </submittedName>
</protein>
<dbReference type="Proteomes" id="UP000321234">
    <property type="component" value="Unassembled WGS sequence"/>
</dbReference>
<dbReference type="AlphaFoldDB" id="A0A5C8ZC02"/>
<dbReference type="InterPro" id="IPR042204">
    <property type="entry name" value="2Fe-2S-bd_N"/>
</dbReference>
<dbReference type="RefSeq" id="WP_147926988.1">
    <property type="nucleotide sequence ID" value="NZ_VKAC01000008.1"/>
</dbReference>
<dbReference type="Gene3D" id="3.10.20.440">
    <property type="entry name" value="2Fe-2S iron-sulphur cluster binding domain, sarcosine oxidase, alpha subunit, N-terminal domain"/>
    <property type="match status" value="1"/>
</dbReference>
<proteinExistence type="predicted"/>